<sequence>MKKSTFFTGLLTLMFSTSAIAQDLTIEAADFIIEESGRLDKLTGCIQNTGESTRICLGEVDFGENGDKYAAAGIVFANGWSTDGWAVLHAGQDYESSKPFTQMTIDETNGYQIYYTFADSMAYLKGPNHDGVFEGIAIPGTQYVKPIGKQKVWLTFVAGNGNIRSVKFFENQLSPEDFVQEGDGRPGWWGAPVLRFPSERSGYSDISVKKLSTESTPAVPMGEDSEFKDVRINEESGAWGWLKAGFIADYGDVDFGNGYDQVIVYVKKDADPSVSRFLEVYIDEVKEENMIASIWADLHMKEFYPIAKSFKPITGTHKVLVKWAGEGPDLLAVEFSKGAGWEEGLVCGVQIVDQLPSDNALRISFENSAEGVLTDGTNPNGWGCSIMAKGQWESAGNVGYTGNGTVLNFFDVDGGYLDFGEGVYKSIVVDHSCDKVWLGEIEDASFDFYLDLDPDFTYTAEDWANNLSTILEGHEPIARVRIQGTTAWGIRKHTAGAITGDLSGKHDLYIVYNIKNDASAGANVFNIYFDTQEVTGVQQTAADVEGVEVYASNGKIMVNTVNPVKVTVYTLSGAAMYETVASSGTNTYDAASGFYIVKITDENGNLATYKVLVK</sequence>
<evidence type="ECO:0000256" key="1">
    <source>
        <dbReference type="SAM" id="SignalP"/>
    </source>
</evidence>
<feature type="signal peptide" evidence="1">
    <location>
        <begin position="1"/>
        <end position="21"/>
    </location>
</feature>
<dbReference type="RefSeq" id="WP_022600380.1">
    <property type="nucleotide sequence ID" value="NZ_KI440783.1"/>
</dbReference>
<feature type="chain" id="PRO_5019797728" evidence="1">
    <location>
        <begin position="22"/>
        <end position="614"/>
    </location>
</feature>
<gene>
    <name evidence="2" type="ORF">BC742_0941</name>
</gene>
<reference evidence="2 3" key="1">
    <citation type="submission" date="2018-10" db="EMBL/GenBank/DDBJ databases">
        <title>Genomic Encyclopedia of Archaeal and Bacterial Type Strains, Phase II (KMG-II): from individual species to whole genera.</title>
        <authorList>
            <person name="Goeker M."/>
        </authorList>
    </citation>
    <scope>NUCLEOTIDE SEQUENCE [LARGE SCALE GENOMIC DNA]</scope>
    <source>
        <strain evidence="2 3">NSB1</strain>
    </source>
</reference>
<protein>
    <submittedName>
        <fullName evidence="2">Putative secreted protein (Por secretion system target)</fullName>
    </submittedName>
</protein>
<dbReference type="GeneID" id="92928496"/>
<evidence type="ECO:0000313" key="2">
    <source>
        <dbReference type="EMBL" id="RKT60010.1"/>
    </source>
</evidence>
<organism evidence="2 3">
    <name type="scientific">Coprobacter fastidiosus NSB1 = JCM 33896</name>
    <dbReference type="NCBI Taxonomy" id="1349822"/>
    <lineage>
        <taxon>Bacteria</taxon>
        <taxon>Pseudomonadati</taxon>
        <taxon>Bacteroidota</taxon>
        <taxon>Bacteroidia</taxon>
        <taxon>Bacteroidales</taxon>
        <taxon>Barnesiellaceae</taxon>
        <taxon>Coprobacter</taxon>
    </lineage>
</organism>
<name>A0A495WFG9_9BACT</name>
<dbReference type="OrthoDB" id="1100590at2"/>
<accession>A0A495WFG9</accession>
<dbReference type="Proteomes" id="UP000269493">
    <property type="component" value="Unassembled WGS sequence"/>
</dbReference>
<dbReference type="EMBL" id="RBXN01000002">
    <property type="protein sequence ID" value="RKT60010.1"/>
    <property type="molecule type" value="Genomic_DNA"/>
</dbReference>
<keyword evidence="1" id="KW-0732">Signal</keyword>
<proteinExistence type="predicted"/>
<evidence type="ECO:0000313" key="3">
    <source>
        <dbReference type="Proteomes" id="UP000269493"/>
    </source>
</evidence>
<dbReference type="NCBIfam" id="TIGR04183">
    <property type="entry name" value="Por_Secre_tail"/>
    <property type="match status" value="1"/>
</dbReference>
<dbReference type="InterPro" id="IPR026444">
    <property type="entry name" value="Secre_tail"/>
</dbReference>
<dbReference type="AlphaFoldDB" id="A0A495WFG9"/>
<keyword evidence="3" id="KW-1185">Reference proteome</keyword>
<comment type="caution">
    <text evidence="2">The sequence shown here is derived from an EMBL/GenBank/DDBJ whole genome shotgun (WGS) entry which is preliminary data.</text>
</comment>